<evidence type="ECO:0000256" key="6">
    <source>
        <dbReference type="ARBA" id="ARBA00023136"/>
    </source>
</evidence>
<keyword evidence="2 8" id="KW-0813">Transport</keyword>
<dbReference type="AlphaFoldDB" id="A0A5M4AVB8"/>
<keyword evidence="7 8" id="KW-0998">Cell outer membrane</keyword>
<dbReference type="SUPFAM" id="SSF49464">
    <property type="entry name" value="Carboxypeptidase regulatory domain-like"/>
    <property type="match status" value="1"/>
</dbReference>
<dbReference type="InterPro" id="IPR023996">
    <property type="entry name" value="TonB-dep_OMP_SusC/RagA"/>
</dbReference>
<feature type="domain" description="TonB-dependent receptor-like beta-barrel" evidence="10">
    <location>
        <begin position="524"/>
        <end position="1130"/>
    </location>
</feature>
<dbReference type="FunFam" id="2.60.40.1120:FF:000003">
    <property type="entry name" value="Outer membrane protein Omp121"/>
    <property type="match status" value="1"/>
</dbReference>
<dbReference type="EMBL" id="BLAX01000001">
    <property type="protein sequence ID" value="GET31491.1"/>
    <property type="molecule type" value="Genomic_DNA"/>
</dbReference>
<dbReference type="Pfam" id="PF00593">
    <property type="entry name" value="TonB_dep_Rec_b-barrel"/>
    <property type="match status" value="1"/>
</dbReference>
<evidence type="ECO:0000259" key="10">
    <source>
        <dbReference type="Pfam" id="PF00593"/>
    </source>
</evidence>
<feature type="domain" description="TonB-dependent receptor plug" evidence="11">
    <location>
        <begin position="226"/>
        <end position="333"/>
    </location>
</feature>
<evidence type="ECO:0000256" key="8">
    <source>
        <dbReference type="PROSITE-ProRule" id="PRU01360"/>
    </source>
</evidence>
<dbReference type="InterPro" id="IPR012910">
    <property type="entry name" value="Plug_dom"/>
</dbReference>
<evidence type="ECO:0000256" key="4">
    <source>
        <dbReference type="ARBA" id="ARBA00022692"/>
    </source>
</evidence>
<keyword evidence="6 8" id="KW-0472">Membrane</keyword>
<keyword evidence="3 8" id="KW-1134">Transmembrane beta strand</keyword>
<evidence type="ECO:0000256" key="3">
    <source>
        <dbReference type="ARBA" id="ARBA00022452"/>
    </source>
</evidence>
<dbReference type="InterPro" id="IPR008969">
    <property type="entry name" value="CarboxyPept-like_regulatory"/>
</dbReference>
<evidence type="ECO:0000256" key="5">
    <source>
        <dbReference type="ARBA" id="ARBA00023077"/>
    </source>
</evidence>
<dbReference type="InterPro" id="IPR036942">
    <property type="entry name" value="Beta-barrel_TonB_sf"/>
</dbReference>
<sequence>MKKNPKVEGLGIPCLKKLLRIMRLITFLIFVTTLHVSASVYSQETKLTLNLNDVSIEQVLKQIEAQSEFKFLVQDERLDVNRKVNINVRKESVQSILKQLFGERGVDYVITDKNLVILNPAVKEQTSSAKGQQESSIKGKVTDSSGSPLPGVTIVIKGTTTGTVTDTNGKYTMANVSKGSVLQFSFVGMAPQEVTVGDQKEINITMKESAVGLQEVVAVGFGSQKKVNLTGAVGTVDNKLIAQRPVQNAVQALQGVVPGLNITQNNGNMDSNPTINIRGVATIGKGSTGSPLVLIDGMEGDINSINPQDIANISVLKDAAASSIYGSRAAFGVILVTTKKGKAGKVRVNYNNSFRWNKPVLLPQMMNSYSFALYFNDANENSGGGPIFSDTRLQRIKDYQDGKITTSTIPNPNNPQYWADGYGYGNANVDWYKAVYRSSAPSQEHELSVTGGNDKVNYYLSTDYLDQTGLMRFGSDHFNRYTATSKINAKLSDKVSLAYNVRFIREEYARPARLTNSLNSDLARQGWPVLPLYDPNGYLYSSPSPALGLRDGGRDKYQNDWLYNQLNLTITPVKGWKIYANLNYRIKDNFRHWDVQKTYNHDVEGNPVPYDRGSQVHEEAYRSNYFTPNIYSDYTKQIGKNHFKVMAGFQSELFKDRGLNATRQGIIIPALPVLDLTSGADWQNNIQPPTVGGDYQQWATAGFFGRLNYNYDGKYLVEGNLRYDGTSRYRGNNRWNLFPSVSAGWNIAKENFWGSLKDHINTFKLRGSYGELGNQNTDNWYPTYETMPVGISNGTWLINDKQPNTASAPGLISSTLTWERVKTWDAGLDISAFNNRLTGSFDYFVRYTNDMVGPAPELPAILGTAVPNTNNTDLKTYGKEMDISWNDRLHNGLGYTIHLILSDSQTKITKYPNPTGRLDTYRAGEMLGEIWGYKTIGIAKTQDEMDKHLASLPNGGQNALGNNWAAGDIMYADLNNDGKIDGGSNTVNDPGDRKIIGNSTPRYNFGIDLSADWKGFDFRAFFQGVLKRDYYQNSYFFWGAWDWGEWWSTGLKQHLDYFRNDPNSPLGENLNAYYPRPLFNGKNHQAQTRYLQNAAYIRLKNIQLGYTIPKTLTQQYGIQKLRVYVSGENLWTGTKLAKMFDPETIDGGWGGNVYPLSKVISAGLSVNF</sequence>
<dbReference type="InterPro" id="IPR023997">
    <property type="entry name" value="TonB-dep_OMP_SusC/RagA_CS"/>
</dbReference>
<dbReference type="GO" id="GO:0009279">
    <property type="term" value="C:cell outer membrane"/>
    <property type="evidence" value="ECO:0007669"/>
    <property type="project" value="UniProtKB-SubCell"/>
</dbReference>
<reference evidence="12 13" key="1">
    <citation type="submission" date="2019-10" db="EMBL/GenBank/DDBJ databases">
        <title>Prolixibacter strains distinguished by the presence of nitrate reductase genes were adept at nitrate-dependent anaerobic corrosion of metallic iron and carbon steel.</title>
        <authorList>
            <person name="Iino T."/>
            <person name="Shono N."/>
            <person name="Ito K."/>
            <person name="Nakamura R."/>
            <person name="Sueoka K."/>
            <person name="Harayama S."/>
            <person name="Ohkuma M."/>
        </authorList>
    </citation>
    <scope>NUCLEOTIDE SEQUENCE [LARGE SCALE GENOMIC DNA]</scope>
    <source>
        <strain evidence="12 13">JCM 13498</strain>
    </source>
</reference>
<dbReference type="Pfam" id="PF13715">
    <property type="entry name" value="CarbopepD_reg_2"/>
    <property type="match status" value="1"/>
</dbReference>
<comment type="similarity">
    <text evidence="8 9">Belongs to the TonB-dependent receptor family.</text>
</comment>
<keyword evidence="13" id="KW-1185">Reference proteome</keyword>
<dbReference type="FunFam" id="2.170.130.10:FF:000024">
    <property type="entry name" value="Outer membrane protein"/>
    <property type="match status" value="1"/>
</dbReference>
<dbReference type="NCBIfam" id="TIGR04057">
    <property type="entry name" value="SusC_RagA_signa"/>
    <property type="match status" value="1"/>
</dbReference>
<dbReference type="Gene3D" id="2.170.130.10">
    <property type="entry name" value="TonB-dependent receptor, plug domain"/>
    <property type="match status" value="1"/>
</dbReference>
<dbReference type="InterPro" id="IPR037066">
    <property type="entry name" value="Plug_dom_sf"/>
</dbReference>
<keyword evidence="5 9" id="KW-0798">TonB box</keyword>
<evidence type="ECO:0000256" key="2">
    <source>
        <dbReference type="ARBA" id="ARBA00022448"/>
    </source>
</evidence>
<dbReference type="Pfam" id="PF07715">
    <property type="entry name" value="Plug"/>
    <property type="match status" value="1"/>
</dbReference>
<dbReference type="Gene3D" id="2.40.170.20">
    <property type="entry name" value="TonB-dependent receptor, beta-barrel domain"/>
    <property type="match status" value="1"/>
</dbReference>
<evidence type="ECO:0000256" key="9">
    <source>
        <dbReference type="RuleBase" id="RU003357"/>
    </source>
</evidence>
<dbReference type="PROSITE" id="PS52016">
    <property type="entry name" value="TONB_DEPENDENT_REC_3"/>
    <property type="match status" value="1"/>
</dbReference>
<proteinExistence type="inferred from homology"/>
<evidence type="ECO:0000256" key="1">
    <source>
        <dbReference type="ARBA" id="ARBA00004571"/>
    </source>
</evidence>
<dbReference type="InterPro" id="IPR000531">
    <property type="entry name" value="Beta-barrel_TonB"/>
</dbReference>
<keyword evidence="4 8" id="KW-0812">Transmembrane</keyword>
<dbReference type="RefSeq" id="WP_025865584.1">
    <property type="nucleotide sequence ID" value="NZ_BLAX01000001.1"/>
</dbReference>
<name>A0A5M4AVB8_9BACT</name>
<dbReference type="Gene3D" id="2.60.40.1120">
    <property type="entry name" value="Carboxypeptidase-like, regulatory domain"/>
    <property type="match status" value="1"/>
</dbReference>
<dbReference type="SUPFAM" id="SSF56935">
    <property type="entry name" value="Porins"/>
    <property type="match status" value="1"/>
</dbReference>
<evidence type="ECO:0000259" key="11">
    <source>
        <dbReference type="Pfam" id="PF07715"/>
    </source>
</evidence>
<evidence type="ECO:0000256" key="7">
    <source>
        <dbReference type="ARBA" id="ARBA00023237"/>
    </source>
</evidence>
<organism evidence="12 13">
    <name type="scientific">Prolixibacter bellariivorans</name>
    <dbReference type="NCBI Taxonomy" id="314319"/>
    <lineage>
        <taxon>Bacteria</taxon>
        <taxon>Pseudomonadati</taxon>
        <taxon>Bacteroidota</taxon>
        <taxon>Bacteroidia</taxon>
        <taxon>Marinilabiliales</taxon>
        <taxon>Prolixibacteraceae</taxon>
        <taxon>Prolixibacter</taxon>
    </lineage>
</organism>
<protein>
    <submittedName>
        <fullName evidence="12">SusC/RagA family TonB-linked outer membrane protein</fullName>
    </submittedName>
</protein>
<gene>
    <name evidence="12" type="ORF">PbJCM13498_03540</name>
</gene>
<dbReference type="Proteomes" id="UP000391834">
    <property type="component" value="Unassembled WGS sequence"/>
</dbReference>
<comment type="caution">
    <text evidence="12">The sequence shown here is derived from an EMBL/GenBank/DDBJ whole genome shotgun (WGS) entry which is preliminary data.</text>
</comment>
<accession>A0A5M4AVB8</accession>
<dbReference type="NCBIfam" id="TIGR04056">
    <property type="entry name" value="OMP_RagA_SusC"/>
    <property type="match status" value="1"/>
</dbReference>
<evidence type="ECO:0000313" key="13">
    <source>
        <dbReference type="Proteomes" id="UP000391834"/>
    </source>
</evidence>
<evidence type="ECO:0000313" key="12">
    <source>
        <dbReference type="EMBL" id="GET31491.1"/>
    </source>
</evidence>
<dbReference type="InterPro" id="IPR039426">
    <property type="entry name" value="TonB-dep_rcpt-like"/>
</dbReference>
<comment type="subcellular location">
    <subcellularLocation>
        <location evidence="1 8">Cell outer membrane</location>
        <topology evidence="1 8">Multi-pass membrane protein</topology>
    </subcellularLocation>
</comment>